<feature type="compositionally biased region" description="Gly residues" evidence="1">
    <location>
        <begin position="251"/>
        <end position="269"/>
    </location>
</feature>
<dbReference type="GO" id="GO:0003729">
    <property type="term" value="F:mRNA binding"/>
    <property type="evidence" value="ECO:0007669"/>
    <property type="project" value="TreeGrafter"/>
</dbReference>
<dbReference type="EMBL" id="JAINUF010000003">
    <property type="protein sequence ID" value="KAJ8367840.1"/>
    <property type="molecule type" value="Genomic_DNA"/>
</dbReference>
<feature type="compositionally biased region" description="Basic and acidic residues" evidence="1">
    <location>
        <begin position="308"/>
        <end position="338"/>
    </location>
</feature>
<accession>A0A9Q1FV87</accession>
<proteinExistence type="predicted"/>
<evidence type="ECO:0000313" key="3">
    <source>
        <dbReference type="Proteomes" id="UP001152622"/>
    </source>
</evidence>
<dbReference type="Proteomes" id="UP001152622">
    <property type="component" value="Chromosome 3"/>
</dbReference>
<reference evidence="2" key="1">
    <citation type="journal article" date="2023" name="Science">
        <title>Genome structures resolve the early diversification of teleost fishes.</title>
        <authorList>
            <person name="Parey E."/>
            <person name="Louis A."/>
            <person name="Montfort J."/>
            <person name="Bouchez O."/>
            <person name="Roques C."/>
            <person name="Iampietro C."/>
            <person name="Lluch J."/>
            <person name="Castinel A."/>
            <person name="Donnadieu C."/>
            <person name="Desvignes T."/>
            <person name="Floi Bucao C."/>
            <person name="Jouanno E."/>
            <person name="Wen M."/>
            <person name="Mejri S."/>
            <person name="Dirks R."/>
            <person name="Jansen H."/>
            <person name="Henkel C."/>
            <person name="Chen W.J."/>
            <person name="Zahm M."/>
            <person name="Cabau C."/>
            <person name="Klopp C."/>
            <person name="Thompson A.W."/>
            <person name="Robinson-Rechavi M."/>
            <person name="Braasch I."/>
            <person name="Lecointre G."/>
            <person name="Bobe J."/>
            <person name="Postlethwait J.H."/>
            <person name="Berthelot C."/>
            <person name="Roest Crollius H."/>
            <person name="Guiguen Y."/>
        </authorList>
    </citation>
    <scope>NUCLEOTIDE SEQUENCE</scope>
    <source>
        <strain evidence="2">WJC10195</strain>
    </source>
</reference>
<dbReference type="PANTHER" id="PTHR23253:SF10">
    <property type="entry name" value="EUKARYOTIC TRANSLATION INITIATION FACTOR 4 GAMMA 1"/>
    <property type="match status" value="1"/>
</dbReference>
<feature type="region of interest" description="Disordered" evidence="1">
    <location>
        <begin position="164"/>
        <end position="338"/>
    </location>
</feature>
<dbReference type="OrthoDB" id="8984356at2759"/>
<gene>
    <name evidence="2" type="ORF">SKAU_G00078680</name>
</gene>
<comment type="caution">
    <text evidence="2">The sequence shown here is derived from an EMBL/GenBank/DDBJ whole genome shotgun (WGS) entry which is preliminary data.</text>
</comment>
<evidence type="ECO:0000256" key="1">
    <source>
        <dbReference type="SAM" id="MobiDB-lite"/>
    </source>
</evidence>
<keyword evidence="3" id="KW-1185">Reference proteome</keyword>
<feature type="compositionally biased region" description="Gly residues" evidence="1">
    <location>
        <begin position="114"/>
        <end position="124"/>
    </location>
</feature>
<dbReference type="PANTHER" id="PTHR23253">
    <property type="entry name" value="EUKARYOTIC TRANSLATION INITIATION FACTOR 4 GAMMA"/>
    <property type="match status" value="1"/>
</dbReference>
<dbReference type="AlphaFoldDB" id="A0A9Q1FV87"/>
<dbReference type="GO" id="GO:0016281">
    <property type="term" value="C:eukaryotic translation initiation factor 4F complex"/>
    <property type="evidence" value="ECO:0007669"/>
    <property type="project" value="TreeGrafter"/>
</dbReference>
<feature type="region of interest" description="Disordered" evidence="1">
    <location>
        <begin position="111"/>
        <end position="131"/>
    </location>
</feature>
<sequence>MFGTSVKPLQMNAGCGRKSSEEYGYVMKAKVARAWYISARVLKAVKQSTGESAETQSTATARNTALFIGMNTWVPRRGDLGPKTIDQIHKEAELEEHREQIKVQQQLLSKKYTGGRGSGGGGGRISVPQDEGWNTVVPISTKNRPIDTSRLSKITKPAALDFDNQLLAPGGKGTWGSWGKGGSSGGSGSKPSGEAAPESGRGGGRISVPQDEGWNTVVPISTKNRPIDTSRLSKITKPAALDFDNQLLAPGGKGTWGSWGKGGSSGGSGSKPSGEAAPESGRPATSTLNRFSALQQSAPSASAPSTADSDRRVPQRSSSSRERSDRFERPERLDRGSD</sequence>
<organism evidence="2 3">
    <name type="scientific">Synaphobranchus kaupii</name>
    <name type="common">Kaup's arrowtooth eel</name>
    <dbReference type="NCBI Taxonomy" id="118154"/>
    <lineage>
        <taxon>Eukaryota</taxon>
        <taxon>Metazoa</taxon>
        <taxon>Chordata</taxon>
        <taxon>Craniata</taxon>
        <taxon>Vertebrata</taxon>
        <taxon>Euteleostomi</taxon>
        <taxon>Actinopterygii</taxon>
        <taxon>Neopterygii</taxon>
        <taxon>Teleostei</taxon>
        <taxon>Anguilliformes</taxon>
        <taxon>Synaphobranchidae</taxon>
        <taxon>Synaphobranchus</taxon>
    </lineage>
</organism>
<evidence type="ECO:0000313" key="2">
    <source>
        <dbReference type="EMBL" id="KAJ8367840.1"/>
    </source>
</evidence>
<feature type="compositionally biased region" description="Low complexity" evidence="1">
    <location>
        <begin position="292"/>
        <end position="307"/>
    </location>
</feature>
<name>A0A9Q1FV87_SYNKA</name>
<dbReference type="GO" id="GO:0003743">
    <property type="term" value="F:translation initiation factor activity"/>
    <property type="evidence" value="ECO:0007669"/>
    <property type="project" value="TreeGrafter"/>
</dbReference>
<protein>
    <submittedName>
        <fullName evidence="2">Uncharacterized protein</fullName>
    </submittedName>
</protein>
<feature type="compositionally biased region" description="Gly residues" evidence="1">
    <location>
        <begin position="170"/>
        <end position="188"/>
    </location>
</feature>